<dbReference type="PANTHER" id="PTHR12631">
    <property type="entry name" value="ALPHA-L-IDURONIDASE"/>
    <property type="match status" value="1"/>
</dbReference>
<dbReference type="InterPro" id="IPR049166">
    <property type="entry name" value="GH39_cat"/>
</dbReference>
<dbReference type="SUPFAM" id="SSF51445">
    <property type="entry name" value="(Trans)glycosidases"/>
    <property type="match status" value="1"/>
</dbReference>
<evidence type="ECO:0000256" key="3">
    <source>
        <dbReference type="ARBA" id="ARBA00023295"/>
    </source>
</evidence>
<feature type="domain" description="Glycosyl hydrolases family 39 N-terminal catalytic" evidence="4">
    <location>
        <begin position="84"/>
        <end position="416"/>
    </location>
</feature>
<proteinExistence type="inferred from homology"/>
<dbReference type="PROSITE" id="PS00659">
    <property type="entry name" value="GLYCOSYL_HYDROL_F5"/>
    <property type="match status" value="1"/>
</dbReference>
<evidence type="ECO:0000313" key="6">
    <source>
        <dbReference type="Proteomes" id="UP000034536"/>
    </source>
</evidence>
<evidence type="ECO:0000313" key="5">
    <source>
        <dbReference type="EMBL" id="KKP87283.1"/>
    </source>
</evidence>
<dbReference type="Pfam" id="PF01229">
    <property type="entry name" value="Glyco_hydro_39"/>
    <property type="match status" value="1"/>
</dbReference>
<evidence type="ECO:0000256" key="1">
    <source>
        <dbReference type="ARBA" id="ARBA00008875"/>
    </source>
</evidence>
<dbReference type="Proteomes" id="UP000034536">
    <property type="component" value="Unassembled WGS sequence"/>
</dbReference>
<dbReference type="InterPro" id="IPR017853">
    <property type="entry name" value="GH"/>
</dbReference>
<dbReference type="InterPro" id="IPR051923">
    <property type="entry name" value="Glycosyl_Hydrolase_39"/>
</dbReference>
<keyword evidence="3" id="KW-0326">Glycosidase</keyword>
<accession>A0A0G0D1Q4</accession>
<dbReference type="PANTHER" id="PTHR12631:SF10">
    <property type="entry name" value="BETA-XYLOSIDASE-LIKE PROTEIN-RELATED"/>
    <property type="match status" value="1"/>
</dbReference>
<protein>
    <submittedName>
        <fullName evidence="5">Glycoside hydrolase family 39</fullName>
    </submittedName>
</protein>
<dbReference type="GO" id="GO:0004553">
    <property type="term" value="F:hydrolase activity, hydrolyzing O-glycosyl compounds"/>
    <property type="evidence" value="ECO:0007669"/>
    <property type="project" value="InterPro"/>
</dbReference>
<sequence>MKKLKFKIFIYGLFTLFAIPLFFLSFQYFSRAASVKANLIINTSDSNMIGPFPNRWKALAQGGEEAGVRMLGNVIPQVSELYPKYIRLDHIYDFYDVVSRDSSGNLIFNFDKLDMTVCDIYATGAKTFFSLGYMPPTIAKDGSLIGRPKDWNEWSLLVQKTIERYSGTSTVLPCNMIDEWKTDIYYEVWNEPDLESFGKWSKREYFNLYSYSVKGANNVTNAHPFKIGGPVTTALYKNWIHEFLKYAHKNNLRVDFISWHHYSKKTDDYTKDIINLNKWLSESPIYDQYENIPKVISEWGYDSEKNPIADTEVGAAHTLASIRNFITANIEAAFLFEIKDGPTLSWGILDYNGGKKSRWYALQMLNNLEGNQLIVNGEGTYVTALASKSQDKISVVITNYDQNGRNNEIVPVSFKGLLPGKYNISKKSLSGQKNTSLNIEAINGEINLTGDKAIIMSPNSIIALDLTASQNTE</sequence>
<dbReference type="InterPro" id="IPR018087">
    <property type="entry name" value="Glyco_hydro_5_CS"/>
</dbReference>
<reference evidence="5 6" key="1">
    <citation type="journal article" date="2015" name="Nature">
        <title>rRNA introns, odd ribosomes, and small enigmatic genomes across a large radiation of phyla.</title>
        <authorList>
            <person name="Brown C.T."/>
            <person name="Hug L.A."/>
            <person name="Thomas B.C."/>
            <person name="Sharon I."/>
            <person name="Castelle C.J."/>
            <person name="Singh A."/>
            <person name="Wilkins M.J."/>
            <person name="Williams K.H."/>
            <person name="Banfield J.F."/>
        </authorList>
    </citation>
    <scope>NUCLEOTIDE SEQUENCE [LARGE SCALE GENOMIC DNA]</scope>
</reference>
<name>A0A0G0D1Q4_9BACT</name>
<comment type="similarity">
    <text evidence="1">Belongs to the glycosyl hydrolase 39 family.</text>
</comment>
<evidence type="ECO:0000259" key="4">
    <source>
        <dbReference type="Pfam" id="PF01229"/>
    </source>
</evidence>
<dbReference type="GO" id="GO:0005975">
    <property type="term" value="P:carbohydrate metabolic process"/>
    <property type="evidence" value="ECO:0007669"/>
    <property type="project" value="InterPro"/>
</dbReference>
<organism evidence="5 6">
    <name type="scientific">Candidatus Roizmanbacteria bacterium GW2011_GWA2_35_8</name>
    <dbReference type="NCBI Taxonomy" id="1618479"/>
    <lineage>
        <taxon>Bacteria</taxon>
        <taxon>Candidatus Roizmaniibacteriota</taxon>
    </lineage>
</organism>
<dbReference type="EMBL" id="LBQX01000003">
    <property type="protein sequence ID" value="KKP87283.1"/>
    <property type="molecule type" value="Genomic_DNA"/>
</dbReference>
<keyword evidence="2 5" id="KW-0378">Hydrolase</keyword>
<dbReference type="AlphaFoldDB" id="A0A0G0D1Q4"/>
<gene>
    <name evidence="5" type="ORF">UR89_C0003G0013</name>
</gene>
<comment type="caution">
    <text evidence="5">The sequence shown here is derived from an EMBL/GenBank/DDBJ whole genome shotgun (WGS) entry which is preliminary data.</text>
</comment>
<dbReference type="Gene3D" id="3.20.20.80">
    <property type="entry name" value="Glycosidases"/>
    <property type="match status" value="1"/>
</dbReference>
<evidence type="ECO:0000256" key="2">
    <source>
        <dbReference type="ARBA" id="ARBA00022801"/>
    </source>
</evidence>